<name>A0ABV0ZHL4_9TELE</name>
<comment type="caution">
    <text evidence="2">The sequence shown here is derived from an EMBL/GenBank/DDBJ whole genome shotgun (WGS) entry which is preliminary data.</text>
</comment>
<accession>A0ABV0ZHL4</accession>
<evidence type="ECO:0000256" key="1">
    <source>
        <dbReference type="SAM" id="Phobius"/>
    </source>
</evidence>
<protein>
    <submittedName>
        <fullName evidence="2">Uncharacterized protein</fullName>
    </submittedName>
</protein>
<keyword evidence="3" id="KW-1185">Reference proteome</keyword>
<gene>
    <name evidence="2" type="ORF">AMECASPLE_038227</name>
</gene>
<reference evidence="2 3" key="1">
    <citation type="submission" date="2021-06" db="EMBL/GenBank/DDBJ databases">
        <authorList>
            <person name="Palmer J.M."/>
        </authorList>
    </citation>
    <scope>NUCLEOTIDE SEQUENCE [LARGE SCALE GENOMIC DNA]</scope>
    <source>
        <strain evidence="2 3">AS_MEX2019</strain>
        <tissue evidence="2">Muscle</tissue>
    </source>
</reference>
<dbReference type="Proteomes" id="UP001469553">
    <property type="component" value="Unassembled WGS sequence"/>
</dbReference>
<proteinExistence type="predicted"/>
<evidence type="ECO:0000313" key="2">
    <source>
        <dbReference type="EMBL" id="MEQ2305466.1"/>
    </source>
</evidence>
<dbReference type="EMBL" id="JAHRIP010063345">
    <property type="protein sequence ID" value="MEQ2305466.1"/>
    <property type="molecule type" value="Genomic_DNA"/>
</dbReference>
<feature type="transmembrane region" description="Helical" evidence="1">
    <location>
        <begin position="6"/>
        <end position="25"/>
    </location>
</feature>
<sequence length="127" mass="13599">MPQRDKATYLILLEVVSVMSLLLPLKVRMMLEVLPLRGSATSERCSRTNHLRPQSLINQFITDLLSSPADLLGSTVDPLCSTIDPLGSTTDLLGSSADFLGSVVTSSNHSHGSSKDTSTILMSLANV</sequence>
<keyword evidence="1" id="KW-0812">Transmembrane</keyword>
<organism evidence="2 3">
    <name type="scientific">Ameca splendens</name>
    <dbReference type="NCBI Taxonomy" id="208324"/>
    <lineage>
        <taxon>Eukaryota</taxon>
        <taxon>Metazoa</taxon>
        <taxon>Chordata</taxon>
        <taxon>Craniata</taxon>
        <taxon>Vertebrata</taxon>
        <taxon>Euteleostomi</taxon>
        <taxon>Actinopterygii</taxon>
        <taxon>Neopterygii</taxon>
        <taxon>Teleostei</taxon>
        <taxon>Neoteleostei</taxon>
        <taxon>Acanthomorphata</taxon>
        <taxon>Ovalentaria</taxon>
        <taxon>Atherinomorphae</taxon>
        <taxon>Cyprinodontiformes</taxon>
        <taxon>Goodeidae</taxon>
        <taxon>Ameca</taxon>
    </lineage>
</organism>
<evidence type="ECO:0000313" key="3">
    <source>
        <dbReference type="Proteomes" id="UP001469553"/>
    </source>
</evidence>
<keyword evidence="1" id="KW-0472">Membrane</keyword>
<keyword evidence="1" id="KW-1133">Transmembrane helix</keyword>